<comment type="caution">
    <text evidence="1">The sequence shown here is derived from an EMBL/GenBank/DDBJ whole genome shotgun (WGS) entry which is preliminary data.</text>
</comment>
<reference evidence="1" key="1">
    <citation type="submission" date="2023-06" db="EMBL/GenBank/DDBJ databases">
        <title>Male Hemibagrus guttatus genome.</title>
        <authorList>
            <person name="Bian C."/>
        </authorList>
    </citation>
    <scope>NUCLEOTIDE SEQUENCE</scope>
    <source>
        <strain evidence="1">Male_cb2023</strain>
        <tissue evidence="1">Muscle</tissue>
    </source>
</reference>
<organism evidence="1 2">
    <name type="scientific">Hemibagrus guttatus</name>
    <dbReference type="NCBI Taxonomy" id="175788"/>
    <lineage>
        <taxon>Eukaryota</taxon>
        <taxon>Metazoa</taxon>
        <taxon>Chordata</taxon>
        <taxon>Craniata</taxon>
        <taxon>Vertebrata</taxon>
        <taxon>Euteleostomi</taxon>
        <taxon>Actinopterygii</taxon>
        <taxon>Neopterygii</taxon>
        <taxon>Teleostei</taxon>
        <taxon>Ostariophysi</taxon>
        <taxon>Siluriformes</taxon>
        <taxon>Bagridae</taxon>
        <taxon>Hemibagrus</taxon>
    </lineage>
</organism>
<evidence type="ECO:0000313" key="1">
    <source>
        <dbReference type="EMBL" id="KAK3534960.1"/>
    </source>
</evidence>
<keyword evidence="2" id="KW-1185">Reference proteome</keyword>
<gene>
    <name evidence="1" type="ORF">QTP70_002038</name>
</gene>
<dbReference type="AlphaFoldDB" id="A0AAE0V1L9"/>
<protein>
    <submittedName>
        <fullName evidence="1">Uncharacterized protein</fullName>
    </submittedName>
</protein>
<accession>A0AAE0V1L9</accession>
<name>A0AAE0V1L9_9TELE</name>
<dbReference type="Proteomes" id="UP001274896">
    <property type="component" value="Unassembled WGS sequence"/>
</dbReference>
<dbReference type="EMBL" id="JAUCMX010000009">
    <property type="protein sequence ID" value="KAK3534960.1"/>
    <property type="molecule type" value="Genomic_DNA"/>
</dbReference>
<sequence>MSRDQRDKSKTAVSAQILKATLDSMERQIQSASGRLKKSPHSLSVARVKKKDEMQTVDSLNPCYMICL</sequence>
<evidence type="ECO:0000313" key="2">
    <source>
        <dbReference type="Proteomes" id="UP001274896"/>
    </source>
</evidence>
<proteinExistence type="predicted"/>